<feature type="non-terminal residue" evidence="9">
    <location>
        <position position="1"/>
    </location>
</feature>
<feature type="coiled-coil region" evidence="6">
    <location>
        <begin position="242"/>
        <end position="269"/>
    </location>
</feature>
<dbReference type="InterPro" id="IPR044833">
    <property type="entry name" value="WDL5/6"/>
</dbReference>
<evidence type="ECO:0000256" key="4">
    <source>
        <dbReference type="ARBA" id="ARBA00022701"/>
    </source>
</evidence>
<proteinExistence type="inferred from homology"/>
<keyword evidence="3" id="KW-0963">Cytoplasm</keyword>
<dbReference type="GO" id="GO:0008017">
    <property type="term" value="F:microtubule binding"/>
    <property type="evidence" value="ECO:0007669"/>
    <property type="project" value="InterPro"/>
</dbReference>
<evidence type="ECO:0000256" key="1">
    <source>
        <dbReference type="ARBA" id="ARBA00004245"/>
    </source>
</evidence>
<organism evidence="9 10">
    <name type="scientific">Gossypium harknessii</name>
    <dbReference type="NCBI Taxonomy" id="34285"/>
    <lineage>
        <taxon>Eukaryota</taxon>
        <taxon>Viridiplantae</taxon>
        <taxon>Streptophyta</taxon>
        <taxon>Embryophyta</taxon>
        <taxon>Tracheophyta</taxon>
        <taxon>Spermatophyta</taxon>
        <taxon>Magnoliopsida</taxon>
        <taxon>eudicotyledons</taxon>
        <taxon>Gunneridae</taxon>
        <taxon>Pentapetalae</taxon>
        <taxon>rosids</taxon>
        <taxon>malvids</taxon>
        <taxon>Malvales</taxon>
        <taxon>Malvaceae</taxon>
        <taxon>Malvoideae</taxon>
        <taxon>Gossypium</taxon>
    </lineage>
</organism>
<comment type="similarity">
    <text evidence="2">Belongs to the TPX2 family.</text>
</comment>
<evidence type="ECO:0000256" key="5">
    <source>
        <dbReference type="ARBA" id="ARBA00023212"/>
    </source>
</evidence>
<keyword evidence="4" id="KW-0493">Microtubule</keyword>
<name>A0A7J9FX70_9ROSI</name>
<feature type="compositionally biased region" description="Low complexity" evidence="7">
    <location>
        <begin position="89"/>
        <end position="100"/>
    </location>
</feature>
<evidence type="ECO:0000256" key="2">
    <source>
        <dbReference type="ARBA" id="ARBA00005885"/>
    </source>
</evidence>
<feature type="compositionally biased region" description="Polar residues" evidence="7">
    <location>
        <begin position="33"/>
        <end position="53"/>
    </location>
</feature>
<feature type="domain" description="TPX2 C-terminal" evidence="8">
    <location>
        <begin position="227"/>
        <end position="297"/>
    </location>
</feature>
<evidence type="ECO:0000259" key="8">
    <source>
        <dbReference type="Pfam" id="PF06886"/>
    </source>
</evidence>
<feature type="region of interest" description="Disordered" evidence="7">
    <location>
        <begin position="1"/>
        <end position="125"/>
    </location>
</feature>
<evidence type="ECO:0000313" key="9">
    <source>
        <dbReference type="EMBL" id="MBA0789909.1"/>
    </source>
</evidence>
<dbReference type="OrthoDB" id="1939285at2759"/>
<evidence type="ECO:0000256" key="6">
    <source>
        <dbReference type="SAM" id="Coils"/>
    </source>
</evidence>
<keyword evidence="10" id="KW-1185">Reference proteome</keyword>
<accession>A0A7J9FX70</accession>
<dbReference type="AlphaFoldDB" id="A0A7J9FX70"/>
<gene>
    <name evidence="9" type="ORF">Gohar_014589</name>
</gene>
<dbReference type="PANTHER" id="PTHR31358">
    <property type="entry name" value="PROTEIN WVD2-LIKE 4"/>
    <property type="match status" value="1"/>
</dbReference>
<dbReference type="InterPro" id="IPR027329">
    <property type="entry name" value="TPX2_C"/>
</dbReference>
<dbReference type="Proteomes" id="UP000593560">
    <property type="component" value="Unassembled WGS sequence"/>
</dbReference>
<dbReference type="EMBL" id="JABFAD010000001">
    <property type="protein sequence ID" value="MBA0789909.1"/>
    <property type="molecule type" value="Genomic_DNA"/>
</dbReference>
<comment type="subcellular location">
    <subcellularLocation>
        <location evidence="1">Cytoplasm</location>
        <location evidence="1">Cytoskeleton</location>
    </subcellularLocation>
</comment>
<comment type="caution">
    <text evidence="9">The sequence shown here is derived from an EMBL/GenBank/DDBJ whole genome shotgun (WGS) entry which is preliminary data.</text>
</comment>
<feature type="compositionally biased region" description="Polar residues" evidence="7">
    <location>
        <begin position="137"/>
        <end position="160"/>
    </location>
</feature>
<feature type="region of interest" description="Disordered" evidence="7">
    <location>
        <begin position="192"/>
        <end position="217"/>
    </location>
</feature>
<dbReference type="Pfam" id="PF06886">
    <property type="entry name" value="TPX2"/>
    <property type="match status" value="1"/>
</dbReference>
<feature type="region of interest" description="Disordered" evidence="7">
    <location>
        <begin position="137"/>
        <end position="169"/>
    </location>
</feature>
<dbReference type="GO" id="GO:0005874">
    <property type="term" value="C:microtubule"/>
    <property type="evidence" value="ECO:0007669"/>
    <property type="project" value="UniProtKB-KW"/>
</dbReference>
<sequence>MDSDNLLSAGGLEVAHQNGVYPQLRVSGDDSGILNNVNGNAEETVGTCSQNGIDDNGATMEARERSNDLVDNNGSIGSKEGEVNDHVNVKQSKPQKVQSKTKNEKPSGTRNASSALMKKSKDGKTAEVRLTALNGGSVATNSHLKQPLKNRSCNERQANASKGPEKPDAAFSEGPMYVLLVLMIEEKPKLKPLKKGPLNKAEGDTESSPMAADAKPRKVGSLPNYGFSFKCDERAEKRKEFYTKLEEKIQAMEVEKSNLQAKSKETQEAEIKMFRKSLNFKATPMPSFYKEPPPPKVELKK</sequence>
<evidence type="ECO:0000256" key="7">
    <source>
        <dbReference type="SAM" id="MobiDB-lite"/>
    </source>
</evidence>
<evidence type="ECO:0000256" key="3">
    <source>
        <dbReference type="ARBA" id="ARBA00022490"/>
    </source>
</evidence>
<reference evidence="9 10" key="1">
    <citation type="journal article" date="2019" name="Genome Biol. Evol.">
        <title>Insights into the evolution of the New World diploid cottons (Gossypium, subgenus Houzingenia) based on genome sequencing.</title>
        <authorList>
            <person name="Grover C.E."/>
            <person name="Arick M.A. 2nd"/>
            <person name="Thrash A."/>
            <person name="Conover J.L."/>
            <person name="Sanders W.S."/>
            <person name="Peterson D.G."/>
            <person name="Frelichowski J.E."/>
            <person name="Scheffler J.A."/>
            <person name="Scheffler B.E."/>
            <person name="Wendel J.F."/>
        </authorList>
    </citation>
    <scope>NUCLEOTIDE SEQUENCE [LARGE SCALE GENOMIC DNA]</scope>
    <source>
        <strain evidence="9">0</strain>
        <tissue evidence="9">Leaf</tissue>
    </source>
</reference>
<evidence type="ECO:0000313" key="10">
    <source>
        <dbReference type="Proteomes" id="UP000593560"/>
    </source>
</evidence>
<dbReference type="PANTHER" id="PTHR31358:SF29">
    <property type="entry name" value="PROTEIN WVD2-LIKE 5-RELATED"/>
    <property type="match status" value="1"/>
</dbReference>
<keyword evidence="5" id="KW-0206">Cytoskeleton</keyword>
<protein>
    <recommendedName>
        <fullName evidence="8">TPX2 C-terminal domain-containing protein</fullName>
    </recommendedName>
</protein>
<feature type="compositionally biased region" description="Basic and acidic residues" evidence="7">
    <location>
        <begin position="79"/>
        <end position="88"/>
    </location>
</feature>
<keyword evidence="6" id="KW-0175">Coiled coil</keyword>